<evidence type="ECO:0000313" key="1">
    <source>
        <dbReference type="EMBL" id="MPC22268.1"/>
    </source>
</evidence>
<dbReference type="EMBL" id="VSRR010001068">
    <property type="protein sequence ID" value="MPC22268.1"/>
    <property type="molecule type" value="Genomic_DNA"/>
</dbReference>
<sequence>MRRRGVSNPRRGPDTCVLSKTSSSRLACVGSGPRTQGGRQAQLTRCIAKTASQNVLLSPQLERIVRGVWRACLEHVGLGLVSSVTARHTTKRLKWPGTP</sequence>
<dbReference type="AlphaFoldDB" id="A0A5B7DLD4"/>
<comment type="caution">
    <text evidence="1">The sequence shown here is derived from an EMBL/GenBank/DDBJ whole genome shotgun (WGS) entry which is preliminary data.</text>
</comment>
<gene>
    <name evidence="1" type="ORF">E2C01_015279</name>
</gene>
<evidence type="ECO:0000313" key="2">
    <source>
        <dbReference type="Proteomes" id="UP000324222"/>
    </source>
</evidence>
<proteinExistence type="predicted"/>
<accession>A0A5B7DLD4</accession>
<keyword evidence="2" id="KW-1185">Reference proteome</keyword>
<reference evidence="1 2" key="1">
    <citation type="submission" date="2019-05" db="EMBL/GenBank/DDBJ databases">
        <title>Another draft genome of Portunus trituberculatus and its Hox gene families provides insights of decapod evolution.</title>
        <authorList>
            <person name="Jeong J.-H."/>
            <person name="Song I."/>
            <person name="Kim S."/>
            <person name="Choi T."/>
            <person name="Kim D."/>
            <person name="Ryu S."/>
            <person name="Kim W."/>
        </authorList>
    </citation>
    <scope>NUCLEOTIDE SEQUENCE [LARGE SCALE GENOMIC DNA]</scope>
    <source>
        <tissue evidence="1">Muscle</tissue>
    </source>
</reference>
<dbReference type="Proteomes" id="UP000324222">
    <property type="component" value="Unassembled WGS sequence"/>
</dbReference>
<protein>
    <submittedName>
        <fullName evidence="1">Uncharacterized protein</fullName>
    </submittedName>
</protein>
<organism evidence="1 2">
    <name type="scientific">Portunus trituberculatus</name>
    <name type="common">Swimming crab</name>
    <name type="synonym">Neptunus trituberculatus</name>
    <dbReference type="NCBI Taxonomy" id="210409"/>
    <lineage>
        <taxon>Eukaryota</taxon>
        <taxon>Metazoa</taxon>
        <taxon>Ecdysozoa</taxon>
        <taxon>Arthropoda</taxon>
        <taxon>Crustacea</taxon>
        <taxon>Multicrustacea</taxon>
        <taxon>Malacostraca</taxon>
        <taxon>Eumalacostraca</taxon>
        <taxon>Eucarida</taxon>
        <taxon>Decapoda</taxon>
        <taxon>Pleocyemata</taxon>
        <taxon>Brachyura</taxon>
        <taxon>Eubrachyura</taxon>
        <taxon>Portunoidea</taxon>
        <taxon>Portunidae</taxon>
        <taxon>Portuninae</taxon>
        <taxon>Portunus</taxon>
    </lineage>
</organism>
<name>A0A5B7DLD4_PORTR</name>